<protein>
    <submittedName>
        <fullName evidence="2">Uncharacterized protein</fullName>
    </submittedName>
</protein>
<gene>
    <name evidence="2" type="ORF">GLOIN_2v1774380</name>
</gene>
<keyword evidence="3" id="KW-1185">Reference proteome</keyword>
<evidence type="ECO:0000256" key="1">
    <source>
        <dbReference type="SAM" id="MobiDB-lite"/>
    </source>
</evidence>
<reference evidence="2 3" key="2">
    <citation type="journal article" date="2018" name="New Phytol.">
        <title>High intraspecific genome diversity in the model arbuscular mycorrhizal symbiont Rhizophagus irregularis.</title>
        <authorList>
            <person name="Chen E.C.H."/>
            <person name="Morin E."/>
            <person name="Beaudet D."/>
            <person name="Noel J."/>
            <person name="Yildirir G."/>
            <person name="Ndikumana S."/>
            <person name="Charron P."/>
            <person name="St-Onge C."/>
            <person name="Giorgi J."/>
            <person name="Kruger M."/>
            <person name="Marton T."/>
            <person name="Ropars J."/>
            <person name="Grigoriev I.V."/>
            <person name="Hainaut M."/>
            <person name="Henrissat B."/>
            <person name="Roux C."/>
            <person name="Martin F."/>
            <person name="Corradi N."/>
        </authorList>
    </citation>
    <scope>NUCLEOTIDE SEQUENCE [LARGE SCALE GENOMIC DNA]</scope>
    <source>
        <strain evidence="2 3">DAOM 197198</strain>
    </source>
</reference>
<organism evidence="2 3">
    <name type="scientific">Rhizophagus irregularis (strain DAOM 181602 / DAOM 197198 / MUCL 43194)</name>
    <name type="common">Arbuscular mycorrhizal fungus</name>
    <name type="synonym">Glomus intraradices</name>
    <dbReference type="NCBI Taxonomy" id="747089"/>
    <lineage>
        <taxon>Eukaryota</taxon>
        <taxon>Fungi</taxon>
        <taxon>Fungi incertae sedis</taxon>
        <taxon>Mucoromycota</taxon>
        <taxon>Glomeromycotina</taxon>
        <taxon>Glomeromycetes</taxon>
        <taxon>Glomerales</taxon>
        <taxon>Glomeraceae</taxon>
        <taxon>Rhizophagus</taxon>
    </lineage>
</organism>
<sequence>MFLFLVDDFGKSSNWNTSKISSIIKDNQNDYNKKTVLTQNVNNEGKQNIFWAPFLDNKLIDEDEVYNNPKLHSKEQDEFEIPDGGNGIYVDSESTYVDTGFWSELKHSTGLGFRNAGQDPISADHGNGGISNKNNGVSSNLSSGNNEKITSLRYPPRRQGDVEGERKNESVSGGDKY</sequence>
<name>A0A2P4Q2K3_RHIID</name>
<proteinExistence type="predicted"/>
<dbReference type="EMBL" id="AUPC02000103">
    <property type="protein sequence ID" value="POG71834.1"/>
    <property type="molecule type" value="Genomic_DNA"/>
</dbReference>
<feature type="region of interest" description="Disordered" evidence="1">
    <location>
        <begin position="116"/>
        <end position="177"/>
    </location>
</feature>
<evidence type="ECO:0000313" key="2">
    <source>
        <dbReference type="EMBL" id="POG71834.1"/>
    </source>
</evidence>
<reference evidence="2 3" key="1">
    <citation type="journal article" date="2013" name="Proc. Natl. Acad. Sci. U.S.A.">
        <title>Genome of an arbuscular mycorrhizal fungus provides insight into the oldest plant symbiosis.</title>
        <authorList>
            <person name="Tisserant E."/>
            <person name="Malbreil M."/>
            <person name="Kuo A."/>
            <person name="Kohler A."/>
            <person name="Symeonidi A."/>
            <person name="Balestrini R."/>
            <person name="Charron P."/>
            <person name="Duensing N."/>
            <person name="Frei Dit Frey N."/>
            <person name="Gianinazzi-Pearson V."/>
            <person name="Gilbert L.B."/>
            <person name="Handa Y."/>
            <person name="Herr J.R."/>
            <person name="Hijri M."/>
            <person name="Koul R."/>
            <person name="Kawaguchi M."/>
            <person name="Krajinski F."/>
            <person name="Lammers P.J."/>
            <person name="Masclaux F.G."/>
            <person name="Murat C."/>
            <person name="Morin E."/>
            <person name="Ndikumana S."/>
            <person name="Pagni M."/>
            <person name="Petitpierre D."/>
            <person name="Requena N."/>
            <person name="Rosikiewicz P."/>
            <person name="Riley R."/>
            <person name="Saito K."/>
            <person name="San Clemente H."/>
            <person name="Shapiro H."/>
            <person name="van Tuinen D."/>
            <person name="Becard G."/>
            <person name="Bonfante P."/>
            <person name="Paszkowski U."/>
            <person name="Shachar-Hill Y.Y."/>
            <person name="Tuskan G.A."/>
            <person name="Young P.W."/>
            <person name="Sanders I.R."/>
            <person name="Henrissat B."/>
            <person name="Rensing S.A."/>
            <person name="Grigoriev I.V."/>
            <person name="Corradi N."/>
            <person name="Roux C."/>
            <person name="Martin F."/>
        </authorList>
    </citation>
    <scope>NUCLEOTIDE SEQUENCE [LARGE SCALE GENOMIC DNA]</scope>
    <source>
        <strain evidence="2 3">DAOM 197198</strain>
    </source>
</reference>
<feature type="compositionally biased region" description="Low complexity" evidence="1">
    <location>
        <begin position="131"/>
        <end position="146"/>
    </location>
</feature>
<comment type="caution">
    <text evidence="2">The sequence shown here is derived from an EMBL/GenBank/DDBJ whole genome shotgun (WGS) entry which is preliminary data.</text>
</comment>
<dbReference type="AlphaFoldDB" id="A0A2P4Q2K3"/>
<accession>A0A2P4Q2K3</accession>
<feature type="compositionally biased region" description="Basic and acidic residues" evidence="1">
    <location>
        <begin position="158"/>
        <end position="177"/>
    </location>
</feature>
<dbReference type="VEuPathDB" id="FungiDB:RhiirFUN_010015"/>
<evidence type="ECO:0000313" key="3">
    <source>
        <dbReference type="Proteomes" id="UP000018888"/>
    </source>
</evidence>
<dbReference type="Proteomes" id="UP000018888">
    <property type="component" value="Unassembled WGS sequence"/>
</dbReference>